<dbReference type="PANTHER" id="PTHR46807">
    <property type="entry name" value="TRANSCRIPTION FACTOR PIF3"/>
    <property type="match status" value="1"/>
</dbReference>
<dbReference type="SMR" id="A0A804RIZ1"/>
<evidence type="ECO:0000256" key="5">
    <source>
        <dbReference type="ARBA" id="ARBA00023242"/>
    </source>
</evidence>
<dbReference type="GO" id="GO:0046983">
    <property type="term" value="F:protein dimerization activity"/>
    <property type="evidence" value="ECO:0007669"/>
    <property type="project" value="InterPro"/>
</dbReference>
<protein>
    <recommendedName>
        <fullName evidence="7">BHLH domain-containing protein</fullName>
    </recommendedName>
</protein>
<organism evidence="8 9">
    <name type="scientific">Zea mays</name>
    <name type="common">Maize</name>
    <dbReference type="NCBI Taxonomy" id="4577"/>
    <lineage>
        <taxon>Eukaryota</taxon>
        <taxon>Viridiplantae</taxon>
        <taxon>Streptophyta</taxon>
        <taxon>Embryophyta</taxon>
        <taxon>Tracheophyta</taxon>
        <taxon>Spermatophyta</taxon>
        <taxon>Magnoliopsida</taxon>
        <taxon>Liliopsida</taxon>
        <taxon>Poales</taxon>
        <taxon>Poaceae</taxon>
        <taxon>PACMAD clade</taxon>
        <taxon>Panicoideae</taxon>
        <taxon>Andropogonodae</taxon>
        <taxon>Andropogoneae</taxon>
        <taxon>Tripsacinae</taxon>
        <taxon>Zea</taxon>
    </lineage>
</organism>
<feature type="region of interest" description="Disordered" evidence="6">
    <location>
        <begin position="294"/>
        <end position="329"/>
    </location>
</feature>
<dbReference type="CDD" id="cd11445">
    <property type="entry name" value="bHLH_AtPIF_like"/>
    <property type="match status" value="1"/>
</dbReference>
<reference evidence="8" key="3">
    <citation type="submission" date="2021-05" db="UniProtKB">
        <authorList>
            <consortium name="EnsemblPlants"/>
        </authorList>
    </citation>
    <scope>IDENTIFICATION</scope>
    <source>
        <strain evidence="8">cv. B73</strain>
    </source>
</reference>
<comment type="subcellular location">
    <subcellularLocation>
        <location evidence="1">Nucleus</location>
    </subcellularLocation>
</comment>
<dbReference type="PROSITE" id="PS50888">
    <property type="entry name" value="BHLH"/>
    <property type="match status" value="1"/>
</dbReference>
<keyword evidence="4" id="KW-0804">Transcription</keyword>
<dbReference type="Gramene" id="Zm00001eb417610_T001">
    <property type="protein sequence ID" value="Zm00001eb417610_P001"/>
    <property type="gene ID" value="Zm00001eb417610"/>
</dbReference>
<evidence type="ECO:0000256" key="2">
    <source>
        <dbReference type="ARBA" id="ARBA00005510"/>
    </source>
</evidence>
<keyword evidence="3" id="KW-0805">Transcription regulation</keyword>
<comment type="similarity">
    <text evidence="2">Belongs to the bHLH protein family.</text>
</comment>
<evidence type="ECO:0000256" key="1">
    <source>
        <dbReference type="ARBA" id="ARBA00004123"/>
    </source>
</evidence>
<dbReference type="SMART" id="SM00353">
    <property type="entry name" value="HLH"/>
    <property type="match status" value="1"/>
</dbReference>
<dbReference type="EnsemblPlants" id="Zm00001eb417610_T001">
    <property type="protein sequence ID" value="Zm00001eb417610_P001"/>
    <property type="gene ID" value="Zm00001eb417610"/>
</dbReference>
<dbReference type="SUPFAM" id="SSF47459">
    <property type="entry name" value="HLH, helix-loop-helix DNA-binding domain"/>
    <property type="match status" value="1"/>
</dbReference>
<proteinExistence type="inferred from homology"/>
<dbReference type="AlphaFoldDB" id="A0A804RIZ1"/>
<feature type="region of interest" description="Disordered" evidence="6">
    <location>
        <begin position="1"/>
        <end position="73"/>
    </location>
</feature>
<dbReference type="InterPro" id="IPR036638">
    <property type="entry name" value="HLH_DNA-bd_sf"/>
</dbReference>
<feature type="compositionally biased region" description="Polar residues" evidence="6">
    <location>
        <begin position="319"/>
        <end position="329"/>
    </location>
</feature>
<reference evidence="8" key="2">
    <citation type="submission" date="2019-07" db="EMBL/GenBank/DDBJ databases">
        <authorList>
            <person name="Seetharam A."/>
            <person name="Woodhouse M."/>
            <person name="Cannon E."/>
        </authorList>
    </citation>
    <scope>NUCLEOTIDE SEQUENCE [LARGE SCALE GENOMIC DNA]</scope>
    <source>
        <strain evidence="8">cv. B73</strain>
    </source>
</reference>
<accession>A0A804RIZ1</accession>
<dbReference type="Gene3D" id="4.10.280.10">
    <property type="entry name" value="Helix-loop-helix DNA-binding domain"/>
    <property type="match status" value="1"/>
</dbReference>
<sequence>MAWLQPPKAPRTTAAAAAPPPPPLAPLLPDSRHGETVGTVAQPQPRSQPEARPPDAAAVTTSSVCSGNGGRSQLKRSRHLAADCSVSPDEVVIACPTRRPRSPLHPLIQSNIPAPPSMYPFSYLQDLDDEPGATRRSAARSAKRCRTAEVHNLSERRRRDRINEKMRALQELIPNCNKVDKSSMLEEAIEYLKTLQLQVQMMSMGTGLCMPPAAMLLPAMQQQLLHHHPMAHFPHLGMGLGFGMGAAAGFDMLPFPCVAAGAHFPCPPGAMFGVPGQAMPSLPAAFAHMYGAGSGAGPAGQTEAADAAAPARPGEAEQGDQQVQHAKQT</sequence>
<dbReference type="Proteomes" id="UP000007305">
    <property type="component" value="Chromosome 10"/>
</dbReference>
<evidence type="ECO:0000313" key="9">
    <source>
        <dbReference type="Proteomes" id="UP000007305"/>
    </source>
</evidence>
<evidence type="ECO:0000256" key="6">
    <source>
        <dbReference type="SAM" id="MobiDB-lite"/>
    </source>
</evidence>
<evidence type="ECO:0000259" key="7">
    <source>
        <dbReference type="PROSITE" id="PS50888"/>
    </source>
</evidence>
<feature type="compositionally biased region" description="Low complexity" evidence="6">
    <location>
        <begin position="299"/>
        <end position="313"/>
    </location>
</feature>
<dbReference type="PANTHER" id="PTHR46807:SF6">
    <property type="entry name" value="TRANSCRIPTION FACTOR APG"/>
    <property type="match status" value="1"/>
</dbReference>
<dbReference type="InterPro" id="IPR047265">
    <property type="entry name" value="PIF1-like_bHLH"/>
</dbReference>
<dbReference type="InterPro" id="IPR044273">
    <property type="entry name" value="PIF3-like"/>
</dbReference>
<evidence type="ECO:0000256" key="4">
    <source>
        <dbReference type="ARBA" id="ARBA00023163"/>
    </source>
</evidence>
<reference evidence="9" key="1">
    <citation type="journal article" date="2009" name="Science">
        <title>The B73 maize genome: complexity, diversity, and dynamics.</title>
        <authorList>
            <person name="Schnable P.S."/>
            <person name="Ware D."/>
            <person name="Fulton R.S."/>
            <person name="Stein J.C."/>
            <person name="Wei F."/>
            <person name="Pasternak S."/>
            <person name="Liang C."/>
            <person name="Zhang J."/>
            <person name="Fulton L."/>
            <person name="Graves T.A."/>
            <person name="Minx P."/>
            <person name="Reily A.D."/>
            <person name="Courtney L."/>
            <person name="Kruchowski S.S."/>
            <person name="Tomlinson C."/>
            <person name="Strong C."/>
            <person name="Delehaunty K."/>
            <person name="Fronick C."/>
            <person name="Courtney B."/>
            <person name="Rock S.M."/>
            <person name="Belter E."/>
            <person name="Du F."/>
            <person name="Kim K."/>
            <person name="Abbott R.M."/>
            <person name="Cotton M."/>
            <person name="Levy A."/>
            <person name="Marchetto P."/>
            <person name="Ochoa K."/>
            <person name="Jackson S.M."/>
            <person name="Gillam B."/>
            <person name="Chen W."/>
            <person name="Yan L."/>
            <person name="Higginbotham J."/>
            <person name="Cardenas M."/>
            <person name="Waligorski J."/>
            <person name="Applebaum E."/>
            <person name="Phelps L."/>
            <person name="Falcone J."/>
            <person name="Kanchi K."/>
            <person name="Thane T."/>
            <person name="Scimone A."/>
            <person name="Thane N."/>
            <person name="Henke J."/>
            <person name="Wang T."/>
            <person name="Ruppert J."/>
            <person name="Shah N."/>
            <person name="Rotter K."/>
            <person name="Hodges J."/>
            <person name="Ingenthron E."/>
            <person name="Cordes M."/>
            <person name="Kohlberg S."/>
            <person name="Sgro J."/>
            <person name="Delgado B."/>
            <person name="Mead K."/>
            <person name="Chinwalla A."/>
            <person name="Leonard S."/>
            <person name="Crouse K."/>
            <person name="Collura K."/>
            <person name="Kudrna D."/>
            <person name="Currie J."/>
            <person name="He R."/>
            <person name="Angelova A."/>
            <person name="Rajasekar S."/>
            <person name="Mueller T."/>
            <person name="Lomeli R."/>
            <person name="Scara G."/>
            <person name="Ko A."/>
            <person name="Delaney K."/>
            <person name="Wissotski M."/>
            <person name="Lopez G."/>
            <person name="Campos D."/>
            <person name="Braidotti M."/>
            <person name="Ashley E."/>
            <person name="Golser W."/>
            <person name="Kim H."/>
            <person name="Lee S."/>
            <person name="Lin J."/>
            <person name="Dujmic Z."/>
            <person name="Kim W."/>
            <person name="Talag J."/>
            <person name="Zuccolo A."/>
            <person name="Fan C."/>
            <person name="Sebastian A."/>
            <person name="Kramer M."/>
            <person name="Spiegel L."/>
            <person name="Nascimento L."/>
            <person name="Zutavern T."/>
            <person name="Miller B."/>
            <person name="Ambroise C."/>
            <person name="Muller S."/>
            <person name="Spooner W."/>
            <person name="Narechania A."/>
            <person name="Ren L."/>
            <person name="Wei S."/>
            <person name="Kumari S."/>
            <person name="Faga B."/>
            <person name="Levy M.J."/>
            <person name="McMahan L."/>
            <person name="Van Buren P."/>
            <person name="Vaughn M.W."/>
            <person name="Ying K."/>
            <person name="Yeh C.-T."/>
            <person name="Emrich S.J."/>
            <person name="Jia Y."/>
            <person name="Kalyanaraman A."/>
            <person name="Hsia A.-P."/>
            <person name="Barbazuk W.B."/>
            <person name="Baucom R.S."/>
            <person name="Brutnell T.P."/>
            <person name="Carpita N.C."/>
            <person name="Chaparro C."/>
            <person name="Chia J.-M."/>
            <person name="Deragon J.-M."/>
            <person name="Estill J.C."/>
            <person name="Fu Y."/>
            <person name="Jeddeloh J.A."/>
            <person name="Han Y."/>
            <person name="Lee H."/>
            <person name="Li P."/>
            <person name="Lisch D.R."/>
            <person name="Liu S."/>
            <person name="Liu Z."/>
            <person name="Nagel D.H."/>
            <person name="McCann M.C."/>
            <person name="SanMiguel P."/>
            <person name="Myers A.M."/>
            <person name="Nettleton D."/>
            <person name="Nguyen J."/>
            <person name="Penning B.W."/>
            <person name="Ponnala L."/>
            <person name="Schneider K.L."/>
            <person name="Schwartz D.C."/>
            <person name="Sharma A."/>
            <person name="Soderlund C."/>
            <person name="Springer N.M."/>
            <person name="Sun Q."/>
            <person name="Wang H."/>
            <person name="Waterman M."/>
            <person name="Westerman R."/>
            <person name="Wolfgruber T.K."/>
            <person name="Yang L."/>
            <person name="Yu Y."/>
            <person name="Zhang L."/>
            <person name="Zhou S."/>
            <person name="Zhu Q."/>
            <person name="Bennetzen J.L."/>
            <person name="Dawe R.K."/>
            <person name="Jiang J."/>
            <person name="Jiang N."/>
            <person name="Presting G.G."/>
            <person name="Wessler S.R."/>
            <person name="Aluru S."/>
            <person name="Martienssen R.A."/>
            <person name="Clifton S.W."/>
            <person name="McCombie W.R."/>
            <person name="Wing R.A."/>
            <person name="Wilson R.K."/>
        </authorList>
    </citation>
    <scope>NUCLEOTIDE SEQUENCE [LARGE SCALE GENOMIC DNA]</scope>
    <source>
        <strain evidence="9">cv. B73</strain>
    </source>
</reference>
<name>A0A804RIZ1_MAIZE</name>
<dbReference type="GO" id="GO:0005634">
    <property type="term" value="C:nucleus"/>
    <property type="evidence" value="ECO:0007669"/>
    <property type="project" value="UniProtKB-SubCell"/>
</dbReference>
<feature type="domain" description="BHLH" evidence="7">
    <location>
        <begin position="146"/>
        <end position="195"/>
    </location>
</feature>
<gene>
    <name evidence="8" type="primary">LOC103641361</name>
</gene>
<dbReference type="InterPro" id="IPR011598">
    <property type="entry name" value="bHLH_dom"/>
</dbReference>
<keyword evidence="9" id="KW-1185">Reference proteome</keyword>
<keyword evidence="5" id="KW-0539">Nucleus</keyword>
<evidence type="ECO:0000313" key="8">
    <source>
        <dbReference type="EnsemblPlants" id="Zm00001eb417610_P001"/>
    </source>
</evidence>
<dbReference type="GO" id="GO:0003700">
    <property type="term" value="F:DNA-binding transcription factor activity"/>
    <property type="evidence" value="ECO:0007669"/>
    <property type="project" value="InterPro"/>
</dbReference>
<evidence type="ECO:0000256" key="3">
    <source>
        <dbReference type="ARBA" id="ARBA00023015"/>
    </source>
</evidence>
<dbReference type="FunFam" id="4.10.280.10:FF:000004">
    <property type="entry name" value="Basic helix-loop-helix transcription factor"/>
    <property type="match status" value="1"/>
</dbReference>
<dbReference type="Pfam" id="PF00010">
    <property type="entry name" value="HLH"/>
    <property type="match status" value="1"/>
</dbReference>